<evidence type="ECO:0000313" key="3">
    <source>
        <dbReference type="Proteomes" id="UP001327560"/>
    </source>
</evidence>
<evidence type="ECO:0000256" key="1">
    <source>
        <dbReference type="SAM" id="MobiDB-lite"/>
    </source>
</evidence>
<evidence type="ECO:0000313" key="2">
    <source>
        <dbReference type="EMBL" id="WOL05013.1"/>
    </source>
</evidence>
<dbReference type="Proteomes" id="UP001327560">
    <property type="component" value="Chromosome 4"/>
</dbReference>
<sequence>MAVVADKEIGSDDKFIYRQSSTAAEEKEREYERDMKRLSTDFSFRPDRETKVSPKNLSLGSPVLSSQHNQDPALKKRGSNFSSNSVSKLSINTQLESNISRRSFKLKQRSASPLPTIVLSDVFQEAKAD</sequence>
<dbReference type="EMBL" id="CP136893">
    <property type="protein sequence ID" value="WOL05013.1"/>
    <property type="molecule type" value="Genomic_DNA"/>
</dbReference>
<feature type="region of interest" description="Disordered" evidence="1">
    <location>
        <begin position="20"/>
        <end position="87"/>
    </location>
</feature>
<keyword evidence="2" id="KW-0808">Transferase</keyword>
<keyword evidence="3" id="KW-1185">Reference proteome</keyword>
<gene>
    <name evidence="2" type="ORF">Cni_G13736</name>
</gene>
<feature type="compositionally biased region" description="Polar residues" evidence="1">
    <location>
        <begin position="53"/>
        <end position="70"/>
    </location>
</feature>
<feature type="compositionally biased region" description="Basic and acidic residues" evidence="1">
    <location>
        <begin position="24"/>
        <end position="52"/>
    </location>
</feature>
<keyword evidence="2" id="KW-0418">Kinase</keyword>
<reference evidence="2 3" key="1">
    <citation type="submission" date="2023-10" db="EMBL/GenBank/DDBJ databases">
        <title>Chromosome-scale genome assembly provides insights into flower coloration mechanisms of Canna indica.</title>
        <authorList>
            <person name="Li C."/>
        </authorList>
    </citation>
    <scope>NUCLEOTIDE SEQUENCE [LARGE SCALE GENOMIC DNA]</scope>
    <source>
        <tissue evidence="2">Flower</tissue>
    </source>
</reference>
<protein>
    <submittedName>
        <fullName evidence="2">Serine/threonine-protein kinase HT1-like isoform X1</fullName>
    </submittedName>
</protein>
<dbReference type="GO" id="GO:0016301">
    <property type="term" value="F:kinase activity"/>
    <property type="evidence" value="ECO:0007669"/>
    <property type="project" value="UniProtKB-KW"/>
</dbReference>
<organism evidence="2 3">
    <name type="scientific">Canna indica</name>
    <name type="common">Indian-shot</name>
    <dbReference type="NCBI Taxonomy" id="4628"/>
    <lineage>
        <taxon>Eukaryota</taxon>
        <taxon>Viridiplantae</taxon>
        <taxon>Streptophyta</taxon>
        <taxon>Embryophyta</taxon>
        <taxon>Tracheophyta</taxon>
        <taxon>Spermatophyta</taxon>
        <taxon>Magnoliopsida</taxon>
        <taxon>Liliopsida</taxon>
        <taxon>Zingiberales</taxon>
        <taxon>Cannaceae</taxon>
        <taxon>Canna</taxon>
    </lineage>
</organism>
<name>A0AAQ3KA30_9LILI</name>
<accession>A0AAQ3KA30</accession>
<dbReference type="AlphaFoldDB" id="A0AAQ3KA30"/>
<proteinExistence type="predicted"/>